<keyword evidence="8" id="KW-0472">Membrane</keyword>
<dbReference type="EMBL" id="CAJGYO010000003">
    <property type="protein sequence ID" value="CAD6217460.1"/>
    <property type="molecule type" value="Genomic_DNA"/>
</dbReference>
<comment type="subcellular location">
    <subcellularLocation>
        <location evidence="1">Plastid</location>
        <location evidence="1">Chloroplast membrane</location>
        <topology evidence="1">Multi-pass membrane protein</topology>
    </subcellularLocation>
</comment>
<name>A0A811N6W9_9POAL</name>
<organism evidence="9 10">
    <name type="scientific">Miscanthus lutarioriparius</name>
    <dbReference type="NCBI Taxonomy" id="422564"/>
    <lineage>
        <taxon>Eukaryota</taxon>
        <taxon>Viridiplantae</taxon>
        <taxon>Streptophyta</taxon>
        <taxon>Embryophyta</taxon>
        <taxon>Tracheophyta</taxon>
        <taxon>Spermatophyta</taxon>
        <taxon>Magnoliopsida</taxon>
        <taxon>Liliopsida</taxon>
        <taxon>Poales</taxon>
        <taxon>Poaceae</taxon>
        <taxon>PACMAD clade</taxon>
        <taxon>Panicoideae</taxon>
        <taxon>Andropogonodae</taxon>
        <taxon>Andropogoneae</taxon>
        <taxon>Saccharinae</taxon>
        <taxon>Miscanthus</taxon>
    </lineage>
</organism>
<keyword evidence="10" id="KW-1185">Reference proteome</keyword>
<evidence type="ECO:0000256" key="6">
    <source>
        <dbReference type="ARBA" id="ARBA00022946"/>
    </source>
</evidence>
<protein>
    <submittedName>
        <fullName evidence="9">Uncharacterized protein</fullName>
    </submittedName>
</protein>
<dbReference type="AlphaFoldDB" id="A0A811N6W9"/>
<dbReference type="Pfam" id="PF11891">
    <property type="entry name" value="RETICULATA-like"/>
    <property type="match status" value="1"/>
</dbReference>
<reference evidence="9" key="1">
    <citation type="submission" date="2020-10" db="EMBL/GenBank/DDBJ databases">
        <authorList>
            <person name="Han B."/>
            <person name="Lu T."/>
            <person name="Zhao Q."/>
            <person name="Huang X."/>
            <person name="Zhao Y."/>
        </authorList>
    </citation>
    <scope>NUCLEOTIDE SEQUENCE</scope>
</reference>
<keyword evidence="7" id="KW-1133">Transmembrane helix</keyword>
<evidence type="ECO:0000256" key="5">
    <source>
        <dbReference type="ARBA" id="ARBA00022692"/>
    </source>
</evidence>
<gene>
    <name evidence="9" type="ORF">NCGR_LOCUS11446</name>
</gene>
<evidence type="ECO:0000313" key="9">
    <source>
        <dbReference type="EMBL" id="CAD6217460.1"/>
    </source>
</evidence>
<dbReference type="GO" id="GO:0099402">
    <property type="term" value="P:plant organ development"/>
    <property type="evidence" value="ECO:0007669"/>
    <property type="project" value="TreeGrafter"/>
</dbReference>
<evidence type="ECO:0000256" key="8">
    <source>
        <dbReference type="ARBA" id="ARBA00023136"/>
    </source>
</evidence>
<dbReference type="GO" id="GO:0009706">
    <property type="term" value="C:chloroplast inner membrane"/>
    <property type="evidence" value="ECO:0007669"/>
    <property type="project" value="TreeGrafter"/>
</dbReference>
<comment type="similarity">
    <text evidence="2">Belongs to the RETICULATA family.</text>
</comment>
<dbReference type="Proteomes" id="UP000604825">
    <property type="component" value="Unassembled WGS sequence"/>
</dbReference>
<comment type="caution">
    <text evidence="9">The sequence shown here is derived from an EMBL/GenBank/DDBJ whole genome shotgun (WGS) entry which is preliminary data.</text>
</comment>
<evidence type="ECO:0000256" key="7">
    <source>
        <dbReference type="ARBA" id="ARBA00022989"/>
    </source>
</evidence>
<proteinExistence type="inferred from homology"/>
<evidence type="ECO:0000313" key="10">
    <source>
        <dbReference type="Proteomes" id="UP000604825"/>
    </source>
</evidence>
<dbReference type="PANTHER" id="PTHR31038:SF10">
    <property type="entry name" value="OS04G0524400 PROTEIN"/>
    <property type="match status" value="1"/>
</dbReference>
<keyword evidence="5" id="KW-0812">Transmembrane</keyword>
<evidence type="ECO:0000256" key="3">
    <source>
        <dbReference type="ARBA" id="ARBA00022528"/>
    </source>
</evidence>
<accession>A0A811N6W9</accession>
<dbReference type="InterPro" id="IPR021825">
    <property type="entry name" value="RETICULATA-related"/>
</dbReference>
<sequence>MGSSAALAPMLWSSKHARQLEADTQKFSVFFRYKDPNWHPFKTQLQRHEIQFKVGTEIVIDSCCTTFAEVQKRRKDFWAEFELYVADLLVSVAVDIALVGLLAPYVRIEKTSASTGLFGRFSRMAGSLRSM</sequence>
<evidence type="ECO:0000256" key="1">
    <source>
        <dbReference type="ARBA" id="ARBA00004508"/>
    </source>
</evidence>
<dbReference type="PANTHER" id="PTHR31038">
    <property type="entry name" value="EXPRESSED PROTEIN-RELATED"/>
    <property type="match status" value="1"/>
</dbReference>
<evidence type="ECO:0000256" key="4">
    <source>
        <dbReference type="ARBA" id="ARBA00022640"/>
    </source>
</evidence>
<keyword evidence="4" id="KW-0934">Plastid</keyword>
<keyword evidence="3" id="KW-0150">Chloroplast</keyword>
<evidence type="ECO:0000256" key="2">
    <source>
        <dbReference type="ARBA" id="ARBA00010793"/>
    </source>
</evidence>
<keyword evidence="6" id="KW-0809">Transit peptide</keyword>
<dbReference type="OrthoDB" id="785385at2759"/>